<keyword evidence="8 20" id="KW-0812">Transmembrane</keyword>
<dbReference type="Pfam" id="PF00033">
    <property type="entry name" value="Cytochrome_B"/>
    <property type="match status" value="1"/>
</dbReference>
<dbReference type="PIRSF" id="PIRSF038885">
    <property type="entry name" value="COB"/>
    <property type="match status" value="1"/>
</dbReference>
<dbReference type="GeneID" id="19908469"/>
<keyword evidence="5 20" id="KW-0813">Transport</keyword>
<feature type="binding site" description="axial binding residue" evidence="19">
    <location>
        <position position="186"/>
    </location>
    <ligand>
        <name>heme b</name>
        <dbReference type="ChEBI" id="CHEBI:60344"/>
        <label>b562</label>
    </ligand>
    <ligandPart>
        <name>Fe</name>
        <dbReference type="ChEBI" id="CHEBI:18248"/>
    </ligandPart>
</feature>
<evidence type="ECO:0000259" key="21">
    <source>
        <dbReference type="PROSITE" id="PS51002"/>
    </source>
</evidence>
<keyword evidence="11 20" id="KW-0249">Electron transport</keyword>
<feature type="transmembrane region" description="Helical" evidence="20">
    <location>
        <begin position="81"/>
        <end position="102"/>
    </location>
</feature>
<evidence type="ECO:0000256" key="18">
    <source>
        <dbReference type="PIRSR" id="PIRSR038885-1"/>
    </source>
</evidence>
<dbReference type="GO" id="GO:0016491">
    <property type="term" value="F:oxidoreductase activity"/>
    <property type="evidence" value="ECO:0007669"/>
    <property type="project" value="UniProtKB-UniRule"/>
</dbReference>
<dbReference type="GO" id="GO:0006122">
    <property type="term" value="P:mitochondrial electron transport, ubiquinol to cytochrome c"/>
    <property type="evidence" value="ECO:0007669"/>
    <property type="project" value="TreeGrafter"/>
</dbReference>
<feature type="transmembrane region" description="Helical" evidence="20">
    <location>
        <begin position="324"/>
        <end position="344"/>
    </location>
</feature>
<feature type="transmembrane region" description="Helical" evidence="20">
    <location>
        <begin position="149"/>
        <end position="170"/>
    </location>
</feature>
<feature type="binding site" description="axial binding residue" evidence="19">
    <location>
        <position position="101"/>
    </location>
    <ligand>
        <name>heme b</name>
        <dbReference type="ChEBI" id="CHEBI:60344"/>
        <label>b566</label>
    </ligand>
    <ligandPart>
        <name>Fe</name>
        <dbReference type="ChEBI" id="CHEBI:18248"/>
    </ligandPart>
</feature>
<comment type="cofactor">
    <cofactor evidence="20">
        <name>heme b</name>
        <dbReference type="ChEBI" id="CHEBI:60344"/>
    </cofactor>
    <text evidence="20">Binds 2 heme groups non-covalently.</text>
</comment>
<feature type="domain" description="Cytochrome b/b6 C-terminal region profile" evidence="22">
    <location>
        <begin position="214"/>
        <end position="384"/>
    </location>
</feature>
<evidence type="ECO:0000313" key="23">
    <source>
        <dbReference type="EMBL" id="AHH93007.1"/>
    </source>
</evidence>
<comment type="subunit">
    <text evidence="3">The main subunits of complex b-c1 are: cytochrome b, cytochrome c1 and the Rieske protein.</text>
</comment>
<dbReference type="InterPro" id="IPR030689">
    <property type="entry name" value="Cytochrome_b"/>
</dbReference>
<dbReference type="Pfam" id="PF00032">
    <property type="entry name" value="Cytochrom_B_C"/>
    <property type="match status" value="1"/>
</dbReference>
<keyword evidence="9 19" id="KW-0479">Metal-binding</keyword>
<evidence type="ECO:0000256" key="15">
    <source>
        <dbReference type="ARBA" id="ARBA00023128"/>
    </source>
</evidence>
<dbReference type="InterPro" id="IPR027387">
    <property type="entry name" value="Cytb/b6-like_sf"/>
</dbReference>
<feature type="transmembrane region" description="Helical" evidence="20">
    <location>
        <begin position="182"/>
        <end position="204"/>
    </location>
</feature>
<feature type="binding site" evidence="18">
    <location>
        <position position="205"/>
    </location>
    <ligand>
        <name>a ubiquinone</name>
        <dbReference type="ChEBI" id="CHEBI:16389"/>
    </ligand>
</feature>
<feature type="transmembrane region" description="Helical" evidence="20">
    <location>
        <begin position="34"/>
        <end position="60"/>
    </location>
</feature>
<keyword evidence="13 19" id="KW-0408">Iron</keyword>
<reference evidence="23" key="1">
    <citation type="journal article" date="2014" name="Mitochondrial DNA">
        <title>The complete mitochondrial genome of Triphysa phryne (Lepidoptera: Nymphalidae: Satyrinae).</title>
        <authorList>
            <person name="Zhang W."/>
            <person name="Gan S."/>
            <person name="Zuo N."/>
            <person name="Chen C."/>
            <person name="Wang Y."/>
            <person name="Hao J."/>
        </authorList>
    </citation>
    <scope>NUCLEOTIDE SEQUENCE</scope>
</reference>
<evidence type="ECO:0000256" key="10">
    <source>
        <dbReference type="ARBA" id="ARBA00022792"/>
    </source>
</evidence>
<evidence type="ECO:0000256" key="5">
    <source>
        <dbReference type="ARBA" id="ARBA00022448"/>
    </source>
</evidence>
<dbReference type="AlphaFoldDB" id="A0A067YT53"/>
<evidence type="ECO:0000256" key="1">
    <source>
        <dbReference type="ARBA" id="ARBA00002566"/>
    </source>
</evidence>
<dbReference type="FunFam" id="1.20.810.10:FF:000002">
    <property type="entry name" value="Cytochrome b"/>
    <property type="match status" value="1"/>
</dbReference>
<dbReference type="CTD" id="4519"/>
<feature type="binding site" description="axial binding residue" evidence="19">
    <location>
        <position position="200"/>
    </location>
    <ligand>
        <name>heme b</name>
        <dbReference type="ChEBI" id="CHEBI:60344"/>
        <label>b566</label>
    </ligand>
    <ligandPart>
        <name>Fe</name>
        <dbReference type="ChEBI" id="CHEBI:18248"/>
    </ligandPart>
</feature>
<evidence type="ECO:0000256" key="6">
    <source>
        <dbReference type="ARBA" id="ARBA00022617"/>
    </source>
</evidence>
<evidence type="ECO:0000256" key="20">
    <source>
        <dbReference type="RuleBase" id="RU362117"/>
    </source>
</evidence>
<dbReference type="RefSeq" id="YP_009048433.1">
    <property type="nucleotide sequence ID" value="NC_024551.1"/>
</dbReference>
<dbReference type="CDD" id="cd00284">
    <property type="entry name" value="Cytochrome_b_N"/>
    <property type="match status" value="1"/>
</dbReference>
<feature type="transmembrane region" description="Helical" evidence="20">
    <location>
        <begin position="292"/>
        <end position="312"/>
    </location>
</feature>
<keyword evidence="15 20" id="KW-0496">Mitochondrion</keyword>
<evidence type="ECO:0000256" key="11">
    <source>
        <dbReference type="ARBA" id="ARBA00022982"/>
    </source>
</evidence>
<comment type="function">
    <text evidence="1 20">Component of the ubiquinol-cytochrome c reductase complex (complex III or cytochrome b-c1 complex) that is part of the mitochondrial respiratory chain. The b-c1 complex mediates electron transfer from ubiquinol to cytochrome c. Contributes to the generation of a proton gradient across the mitochondrial membrane that is then used for ATP synthesis.</text>
</comment>
<evidence type="ECO:0000256" key="14">
    <source>
        <dbReference type="ARBA" id="ARBA00023075"/>
    </source>
</evidence>
<evidence type="ECO:0000256" key="9">
    <source>
        <dbReference type="ARBA" id="ARBA00022723"/>
    </source>
</evidence>
<proteinExistence type="inferred from homology"/>
<dbReference type="GO" id="GO:0046872">
    <property type="term" value="F:metal ion binding"/>
    <property type="evidence" value="ECO:0007669"/>
    <property type="project" value="UniProtKB-UniRule"/>
</dbReference>
<accession>A0A067YT53</accession>
<keyword evidence="10" id="KW-0999">Mitochondrion inner membrane</keyword>
<dbReference type="InterPro" id="IPR036150">
    <property type="entry name" value="Cyt_b/b6_C_sf"/>
</dbReference>
<dbReference type="InterPro" id="IPR048259">
    <property type="entry name" value="Cytochrome_b_N_euk/bac"/>
</dbReference>
<evidence type="ECO:0000256" key="19">
    <source>
        <dbReference type="PIRSR" id="PIRSR038885-2"/>
    </source>
</evidence>
<protein>
    <recommendedName>
        <fullName evidence="4 20">Cytochrome b</fullName>
    </recommendedName>
</protein>
<feature type="domain" description="Cytochrome b/b6 N-terminal region profile" evidence="21">
    <location>
        <begin position="4"/>
        <end position="213"/>
    </location>
</feature>
<dbReference type="PROSITE" id="PS51003">
    <property type="entry name" value="CYTB_CTER"/>
    <property type="match status" value="1"/>
</dbReference>
<dbReference type="CDD" id="cd00290">
    <property type="entry name" value="cytochrome_b_C"/>
    <property type="match status" value="1"/>
</dbReference>
<evidence type="ECO:0000256" key="2">
    <source>
        <dbReference type="ARBA" id="ARBA00004448"/>
    </source>
</evidence>
<feature type="transmembrane region" description="Helical" evidence="20">
    <location>
        <begin position="114"/>
        <end position="137"/>
    </location>
</feature>
<name>A0A067YT53_9NEOP</name>
<keyword evidence="7 20" id="KW-0679">Respiratory chain</keyword>
<comment type="cofactor">
    <cofactor evidence="19">
        <name>heme</name>
        <dbReference type="ChEBI" id="CHEBI:30413"/>
    </cofactor>
    <text evidence="19">Binds 2 heme groups non-covalently.</text>
</comment>
<keyword evidence="12 20" id="KW-1133">Transmembrane helix</keyword>
<dbReference type="PROSITE" id="PS51002">
    <property type="entry name" value="CYTB_NTER"/>
    <property type="match status" value="1"/>
</dbReference>
<evidence type="ECO:0000256" key="4">
    <source>
        <dbReference type="ARBA" id="ARBA00013531"/>
    </source>
</evidence>
<geneLocation type="mitochondrion" evidence="23"/>
<dbReference type="InterPro" id="IPR005798">
    <property type="entry name" value="Cyt_b/b6_C"/>
</dbReference>
<dbReference type="GO" id="GO:0005743">
    <property type="term" value="C:mitochondrial inner membrane"/>
    <property type="evidence" value="ECO:0007669"/>
    <property type="project" value="UniProtKB-SubCell"/>
</dbReference>
<evidence type="ECO:0000256" key="12">
    <source>
        <dbReference type="ARBA" id="ARBA00022989"/>
    </source>
</evidence>
<keyword evidence="14" id="KW-0830">Ubiquinone</keyword>
<organism evidence="23">
    <name type="scientific">Coenonympha phryne</name>
    <dbReference type="NCBI Taxonomy" id="554498"/>
    <lineage>
        <taxon>Eukaryota</taxon>
        <taxon>Metazoa</taxon>
        <taxon>Ecdysozoa</taxon>
        <taxon>Arthropoda</taxon>
        <taxon>Hexapoda</taxon>
        <taxon>Insecta</taxon>
        <taxon>Pterygota</taxon>
        <taxon>Neoptera</taxon>
        <taxon>Endopterygota</taxon>
        <taxon>Lepidoptera</taxon>
        <taxon>Glossata</taxon>
        <taxon>Ditrysia</taxon>
        <taxon>Papilionoidea</taxon>
        <taxon>Nymphalidae</taxon>
        <taxon>Satyrinae</taxon>
        <taxon>Satyrini</taxon>
        <taxon>Coenonymphina</taxon>
        <taxon>Coenonympha</taxon>
    </lineage>
</organism>
<evidence type="ECO:0000256" key="17">
    <source>
        <dbReference type="ARBA" id="ARBA00061233"/>
    </source>
</evidence>
<dbReference type="Gene3D" id="1.20.810.10">
    <property type="entry name" value="Cytochrome Bc1 Complex, Chain C"/>
    <property type="match status" value="1"/>
</dbReference>
<feature type="binding site" description="axial binding residue" evidence="19">
    <location>
        <position position="87"/>
    </location>
    <ligand>
        <name>heme b</name>
        <dbReference type="ChEBI" id="CHEBI:60344"/>
        <label>b562</label>
    </ligand>
    <ligandPart>
        <name>Fe</name>
        <dbReference type="ChEBI" id="CHEBI:18248"/>
    </ligandPart>
</feature>
<dbReference type="SUPFAM" id="SSF81648">
    <property type="entry name" value="a domain/subunit of cytochrome bc1 complex (Ubiquinol-cytochrome c reductase)"/>
    <property type="match status" value="1"/>
</dbReference>
<feature type="transmembrane region" description="Helical" evidence="20">
    <location>
        <begin position="350"/>
        <end position="368"/>
    </location>
</feature>
<feature type="transmembrane region" description="Helical" evidence="20">
    <location>
        <begin position="233"/>
        <end position="254"/>
    </location>
</feature>
<evidence type="ECO:0000256" key="3">
    <source>
        <dbReference type="ARBA" id="ARBA00011649"/>
    </source>
</evidence>
<dbReference type="GO" id="GO:0008121">
    <property type="term" value="F:quinol-cytochrome-c reductase activity"/>
    <property type="evidence" value="ECO:0007669"/>
    <property type="project" value="InterPro"/>
</dbReference>
<gene>
    <name evidence="23" type="primary">CYTB</name>
</gene>
<sequence length="385" mass="44407">MMNLYKPIRKTHPVFKIINGSLIDLPTPSNISSWWNFGSLLALCLIVQIITGLFLTMYYTANIEMAFFSVNYICRNVNYGWLIRTLHANGASFFFICIYFHIGRGIYYESFNLFYTWMIGVIILFLLMATAFMGYVLPWGQMSFWGATVITNLLSAIPYLGTMLVNWIWGGFAIDNATLTRFYTFHFLLPFIIMMMTMIHLLFLHQTGSNNPLGINSNLNKIPFHPFFTFKDLIGFIILILFLTLLTLTNPYLLGDPDNFVPANPLVTPIHIQPEWYFLFAYAILRSIPNKLGGVIALVASILILAILPFTFNKKMQGNQFYPLNQILFWSFITTIILLTWIGARPVENLYVTTGQLLTIYYFSYFIINPILSKIWDNLIFNSNN</sequence>
<comment type="subcellular location">
    <subcellularLocation>
        <location evidence="2">Mitochondrion inner membrane</location>
        <topology evidence="2">Multi-pass membrane protein</topology>
    </subcellularLocation>
</comment>
<dbReference type="InterPro" id="IPR048260">
    <property type="entry name" value="Cytochrome_b_C_euk/bac"/>
</dbReference>
<keyword evidence="6 19" id="KW-0349">Heme</keyword>
<evidence type="ECO:0000256" key="16">
    <source>
        <dbReference type="ARBA" id="ARBA00023136"/>
    </source>
</evidence>
<comment type="similarity">
    <text evidence="17 20">Belongs to the cytochrome b family.</text>
</comment>
<evidence type="ECO:0000256" key="7">
    <source>
        <dbReference type="ARBA" id="ARBA00022660"/>
    </source>
</evidence>
<evidence type="ECO:0000259" key="22">
    <source>
        <dbReference type="PROSITE" id="PS51003"/>
    </source>
</evidence>
<evidence type="ECO:0000256" key="13">
    <source>
        <dbReference type="ARBA" id="ARBA00023004"/>
    </source>
</evidence>
<keyword evidence="16 20" id="KW-0472">Membrane</keyword>
<dbReference type="InterPro" id="IPR016174">
    <property type="entry name" value="Di-haem_cyt_TM"/>
</dbReference>
<dbReference type="PANTHER" id="PTHR19271">
    <property type="entry name" value="CYTOCHROME B"/>
    <property type="match status" value="1"/>
</dbReference>
<dbReference type="EMBL" id="KF906487">
    <property type="protein sequence ID" value="AHH93007.1"/>
    <property type="molecule type" value="Genomic_DNA"/>
</dbReference>
<dbReference type="InterPro" id="IPR005797">
    <property type="entry name" value="Cyt_b/b6_N"/>
</dbReference>
<evidence type="ECO:0000256" key="8">
    <source>
        <dbReference type="ARBA" id="ARBA00022692"/>
    </source>
</evidence>
<dbReference type="SUPFAM" id="SSF81342">
    <property type="entry name" value="Transmembrane di-heme cytochromes"/>
    <property type="match status" value="1"/>
</dbReference>
<dbReference type="PANTHER" id="PTHR19271:SF16">
    <property type="entry name" value="CYTOCHROME B"/>
    <property type="match status" value="1"/>
</dbReference>
<dbReference type="GO" id="GO:0045275">
    <property type="term" value="C:respiratory chain complex III"/>
    <property type="evidence" value="ECO:0007669"/>
    <property type="project" value="InterPro"/>
</dbReference>